<proteinExistence type="predicted"/>
<accession>A0A146JWC7</accession>
<dbReference type="AlphaFoldDB" id="A0A146JWC7"/>
<evidence type="ECO:0000313" key="2">
    <source>
        <dbReference type="EMBL" id="JAP88717.1"/>
    </source>
</evidence>
<sequence>EVQTVCAPLKTYLQLYDENISGFFDKLEVPEVKIQFISSTSEINMLIASKDSRKEQLKQIDELNLAIKKLRIETDEYNRHTTVDDPYSIFMKTSVVPIGIDVNDINDKFVSWLQDRMSVMDDSDYQHYQQFIKNMYDLFINAVFSEDFAKEANFTHFSQSTFAADREAPSPQYRTCVGSFLAQQTQQGNNVNPEDQLAFFNYFEPIFTEVYEQWKENDEIDEVLRQKQFETSPPEINNILFNEDHANEDAYIVVRIFYEILCGLHEYDMKSAGEQNQDGATVVLGPFKGIIDDDDDSREAAMTWYI</sequence>
<feature type="non-terminal residue" evidence="2">
    <location>
        <position position="1"/>
    </location>
</feature>
<dbReference type="EMBL" id="GDID01007889">
    <property type="protein sequence ID" value="JAP88717.1"/>
    <property type="molecule type" value="Transcribed_RNA"/>
</dbReference>
<protein>
    <submittedName>
        <fullName evidence="2">Uncharacterized protein</fullName>
    </submittedName>
</protein>
<organism evidence="2">
    <name type="scientific">Trepomonas sp. PC1</name>
    <dbReference type="NCBI Taxonomy" id="1076344"/>
    <lineage>
        <taxon>Eukaryota</taxon>
        <taxon>Metamonada</taxon>
        <taxon>Diplomonadida</taxon>
        <taxon>Hexamitidae</taxon>
        <taxon>Hexamitinae</taxon>
        <taxon>Trepomonas</taxon>
    </lineage>
</organism>
<name>A0A146JWC7_9EUKA</name>
<keyword evidence="1" id="KW-0175">Coiled coil</keyword>
<evidence type="ECO:0000256" key="1">
    <source>
        <dbReference type="SAM" id="Coils"/>
    </source>
</evidence>
<gene>
    <name evidence="2" type="ORF">TPC1_31788</name>
</gene>
<reference evidence="2" key="1">
    <citation type="submission" date="2015-07" db="EMBL/GenBank/DDBJ databases">
        <title>Adaptation to a free-living lifestyle via gene acquisitions in the diplomonad Trepomonas sp. PC1.</title>
        <authorList>
            <person name="Xu F."/>
            <person name="Jerlstrom-Hultqvist J."/>
            <person name="Kolisko M."/>
            <person name="Simpson A.G.B."/>
            <person name="Roger A.J."/>
            <person name="Svard S.G."/>
            <person name="Andersson J.O."/>
        </authorList>
    </citation>
    <scope>NUCLEOTIDE SEQUENCE</scope>
    <source>
        <strain evidence="2">PC1</strain>
    </source>
</reference>
<feature type="coiled-coil region" evidence="1">
    <location>
        <begin position="53"/>
        <end position="80"/>
    </location>
</feature>